<feature type="domain" description="FAD/NAD(P)-binding" evidence="4">
    <location>
        <begin position="53"/>
        <end position="155"/>
    </location>
</feature>
<evidence type="ECO:0000256" key="1">
    <source>
        <dbReference type="ARBA" id="ARBA00022630"/>
    </source>
</evidence>
<dbReference type="InterPro" id="IPR050097">
    <property type="entry name" value="Ferredoxin-NADP_redctase_2"/>
</dbReference>
<dbReference type="InterPro" id="IPR003953">
    <property type="entry name" value="FAD-dep_OxRdtase_2_FAD-bd"/>
</dbReference>
<keyword evidence="8" id="KW-1185">Reference proteome</keyword>
<keyword evidence="2" id="KW-0560">Oxidoreductase</keyword>
<organism evidence="5 7">
    <name type="scientific">Haladaptatus paucihalophilus DX253</name>
    <dbReference type="NCBI Taxonomy" id="797209"/>
    <lineage>
        <taxon>Archaea</taxon>
        <taxon>Methanobacteriati</taxon>
        <taxon>Methanobacteriota</taxon>
        <taxon>Stenosarchaea group</taxon>
        <taxon>Halobacteria</taxon>
        <taxon>Halobacteriales</taxon>
        <taxon>Haladaptataceae</taxon>
        <taxon>Haladaptatus</taxon>
    </lineage>
</organism>
<dbReference type="Proteomes" id="UP000184203">
    <property type="component" value="Unassembled WGS sequence"/>
</dbReference>
<dbReference type="Pfam" id="PF00890">
    <property type="entry name" value="FAD_binding_2"/>
    <property type="match status" value="1"/>
</dbReference>
<dbReference type="PRINTS" id="PR00368">
    <property type="entry name" value="FADPNR"/>
</dbReference>
<dbReference type="EMBL" id="AEMG01000006">
    <property type="protein sequence ID" value="EFW92931.1"/>
    <property type="molecule type" value="Genomic_DNA"/>
</dbReference>
<protein>
    <submittedName>
        <fullName evidence="6">FAD binding domain-containing protein</fullName>
    </submittedName>
    <submittedName>
        <fullName evidence="5">Thioredoxin reductase</fullName>
    </submittedName>
</protein>
<gene>
    <name evidence="6" type="ORF">SAMN05444342_0520</name>
    <name evidence="5" type="ORF">ZOD2009_08674</name>
</gene>
<dbReference type="Proteomes" id="UP000003751">
    <property type="component" value="Unassembled WGS sequence"/>
</dbReference>
<name>E7QSG2_HALPU</name>
<dbReference type="PRINTS" id="PR00469">
    <property type="entry name" value="PNDRDTASEII"/>
</dbReference>
<reference evidence="5 7" key="1">
    <citation type="journal article" date="2014" name="ISME J.">
        <title>Trehalose/2-sulfotrehalose biosynthesis and glycine-betaine uptake are widely spread mechanisms for osmoadaptation in the Halobacteriales.</title>
        <authorList>
            <person name="Youssef N.H."/>
            <person name="Savage-Ashlock K.N."/>
            <person name="McCully A.L."/>
            <person name="Luedtke B."/>
            <person name="Shaw E.I."/>
            <person name="Hoff W.D."/>
            <person name="Elshahed M.S."/>
        </authorList>
    </citation>
    <scope>NUCLEOTIDE SEQUENCE [LARGE SCALE GENOMIC DNA]</scope>
    <source>
        <strain evidence="5 7">DX253</strain>
    </source>
</reference>
<dbReference type="STRING" id="797209.GCA_000376445_00418"/>
<dbReference type="PATRIC" id="fig|797209.4.peg.1735"/>
<dbReference type="InterPro" id="IPR023753">
    <property type="entry name" value="FAD/NAD-binding_dom"/>
</dbReference>
<dbReference type="eggNOG" id="arCOG01301">
    <property type="taxonomic scope" value="Archaea"/>
</dbReference>
<evidence type="ECO:0000313" key="5">
    <source>
        <dbReference type="EMBL" id="EFW92931.1"/>
    </source>
</evidence>
<evidence type="ECO:0000313" key="6">
    <source>
        <dbReference type="EMBL" id="SHK08509.1"/>
    </source>
</evidence>
<evidence type="ECO:0000256" key="2">
    <source>
        <dbReference type="ARBA" id="ARBA00023002"/>
    </source>
</evidence>
<dbReference type="Gene3D" id="3.50.50.60">
    <property type="entry name" value="FAD/NAD(P)-binding domain"/>
    <property type="match status" value="1"/>
</dbReference>
<evidence type="ECO:0000259" key="4">
    <source>
        <dbReference type="Pfam" id="PF07992"/>
    </source>
</evidence>
<dbReference type="PANTHER" id="PTHR48105">
    <property type="entry name" value="THIOREDOXIN REDUCTASE 1-RELATED-RELATED"/>
    <property type="match status" value="1"/>
</dbReference>
<keyword evidence="1" id="KW-0285">Flavoprotein</keyword>
<reference evidence="8" key="2">
    <citation type="submission" date="2016-11" db="EMBL/GenBank/DDBJ databases">
        <authorList>
            <person name="Varghese N."/>
            <person name="Submissions S."/>
        </authorList>
    </citation>
    <scope>NUCLEOTIDE SEQUENCE [LARGE SCALE GENOMIC DNA]</scope>
    <source>
        <strain evidence="8">DX253</strain>
    </source>
</reference>
<sequence>MSDVAVIGGGPAGLSGALFTAKNGLDTVVFDTDDTAMHAAHLFNYLGIKSIDGEEFMEIAREQVDEQGADRKQGEEVTNVETSDDGFTVTTADGEYDATYVLFTTGRSREMAEDLGCELNDDGTVKTDSDNETTVENAYAAGWCSRADKIQAAISVGGGAAAGLDILSTEKGRAFHDFDTPDDAE</sequence>
<dbReference type="SUPFAM" id="SSF51905">
    <property type="entry name" value="FAD/NAD(P)-binding domain"/>
    <property type="match status" value="1"/>
</dbReference>
<dbReference type="OrthoDB" id="168847at2157"/>
<dbReference type="EMBL" id="FRAN01000001">
    <property type="protein sequence ID" value="SHK08509.1"/>
    <property type="molecule type" value="Genomic_DNA"/>
</dbReference>
<dbReference type="RefSeq" id="WP_007978912.1">
    <property type="nucleotide sequence ID" value="NZ_AEMG01000006.1"/>
</dbReference>
<proteinExistence type="predicted"/>
<dbReference type="Pfam" id="PF07992">
    <property type="entry name" value="Pyr_redox_2"/>
    <property type="match status" value="1"/>
</dbReference>
<reference evidence="6" key="3">
    <citation type="submission" date="2016-11" db="EMBL/GenBank/DDBJ databases">
        <authorList>
            <person name="Jaros S."/>
            <person name="Januszkiewicz K."/>
            <person name="Wedrychowicz H."/>
        </authorList>
    </citation>
    <scope>NUCLEOTIDE SEQUENCE [LARGE SCALE GENOMIC DNA]</scope>
    <source>
        <strain evidence="6">DX253</strain>
    </source>
</reference>
<evidence type="ECO:0000259" key="3">
    <source>
        <dbReference type="Pfam" id="PF00890"/>
    </source>
</evidence>
<evidence type="ECO:0000313" key="8">
    <source>
        <dbReference type="Proteomes" id="UP000184203"/>
    </source>
</evidence>
<dbReference type="GO" id="GO:0016491">
    <property type="term" value="F:oxidoreductase activity"/>
    <property type="evidence" value="ECO:0007669"/>
    <property type="project" value="UniProtKB-KW"/>
</dbReference>
<dbReference type="AlphaFoldDB" id="E7QSG2"/>
<dbReference type="InterPro" id="IPR036188">
    <property type="entry name" value="FAD/NAD-bd_sf"/>
</dbReference>
<feature type="domain" description="FAD-dependent oxidoreductase 2 FAD-binding" evidence="3">
    <location>
        <begin position="3"/>
        <end position="36"/>
    </location>
</feature>
<evidence type="ECO:0000313" key="7">
    <source>
        <dbReference type="Proteomes" id="UP000003751"/>
    </source>
</evidence>
<accession>E7QSG2</accession>